<evidence type="ECO:0000313" key="4">
    <source>
        <dbReference type="Proteomes" id="UP001595833"/>
    </source>
</evidence>
<name>A0ABV9XVX5_9PSEU</name>
<keyword evidence="2" id="KW-0812">Transmembrane</keyword>
<reference evidence="4" key="1">
    <citation type="journal article" date="2019" name="Int. J. Syst. Evol. Microbiol.">
        <title>The Global Catalogue of Microorganisms (GCM) 10K type strain sequencing project: providing services to taxonomists for standard genome sequencing and annotation.</title>
        <authorList>
            <consortium name="The Broad Institute Genomics Platform"/>
            <consortium name="The Broad Institute Genome Sequencing Center for Infectious Disease"/>
            <person name="Wu L."/>
            <person name="Ma J."/>
        </authorList>
    </citation>
    <scope>NUCLEOTIDE SEQUENCE [LARGE SCALE GENOMIC DNA]</scope>
    <source>
        <strain evidence="4">KCTC 12848</strain>
    </source>
</reference>
<organism evidence="3 4">
    <name type="scientific">Saccharothrix xinjiangensis</name>
    <dbReference type="NCBI Taxonomy" id="204798"/>
    <lineage>
        <taxon>Bacteria</taxon>
        <taxon>Bacillati</taxon>
        <taxon>Actinomycetota</taxon>
        <taxon>Actinomycetes</taxon>
        <taxon>Pseudonocardiales</taxon>
        <taxon>Pseudonocardiaceae</taxon>
        <taxon>Saccharothrix</taxon>
    </lineage>
</organism>
<keyword evidence="2" id="KW-1133">Transmembrane helix</keyword>
<keyword evidence="2" id="KW-0472">Membrane</keyword>
<dbReference type="EMBL" id="JBHSJB010000007">
    <property type="protein sequence ID" value="MFC5053602.1"/>
    <property type="molecule type" value="Genomic_DNA"/>
</dbReference>
<feature type="compositionally biased region" description="Low complexity" evidence="1">
    <location>
        <begin position="97"/>
        <end position="111"/>
    </location>
</feature>
<feature type="region of interest" description="Disordered" evidence="1">
    <location>
        <begin position="174"/>
        <end position="196"/>
    </location>
</feature>
<comment type="caution">
    <text evidence="3">The sequence shown here is derived from an EMBL/GenBank/DDBJ whole genome shotgun (WGS) entry which is preliminary data.</text>
</comment>
<evidence type="ECO:0000313" key="3">
    <source>
        <dbReference type="EMBL" id="MFC5053602.1"/>
    </source>
</evidence>
<sequence length="196" mass="19712">MDHNPDPADRPVEEPTRFIDSVPVDSTQLVEQPPTGSRVRVALIGVVTALGLGVAGVTAYAVTQATGTPAAETPAAVIQTGTSTAGAVVEAAELTTSTSMPTTDPVTTLTAAPPPAEQPVQQPPAPAPVPTELGNPVETGAPTIPPGHVDSCAYPNMAPTTVSGTVYSPAPTPTITAVTSPDRCPPYSAGYPWDGA</sequence>
<accession>A0ABV9XVX5</accession>
<gene>
    <name evidence="3" type="ORF">ACFPFM_07505</name>
</gene>
<evidence type="ECO:0000256" key="1">
    <source>
        <dbReference type="SAM" id="MobiDB-lite"/>
    </source>
</evidence>
<feature type="region of interest" description="Disordered" evidence="1">
    <location>
        <begin position="97"/>
        <end position="139"/>
    </location>
</feature>
<feature type="compositionally biased region" description="Basic and acidic residues" evidence="1">
    <location>
        <begin position="1"/>
        <end position="17"/>
    </location>
</feature>
<protein>
    <submittedName>
        <fullName evidence="3">Uncharacterized protein</fullName>
    </submittedName>
</protein>
<evidence type="ECO:0000256" key="2">
    <source>
        <dbReference type="SAM" id="Phobius"/>
    </source>
</evidence>
<feature type="region of interest" description="Disordered" evidence="1">
    <location>
        <begin position="1"/>
        <end position="20"/>
    </location>
</feature>
<feature type="transmembrane region" description="Helical" evidence="2">
    <location>
        <begin position="41"/>
        <end position="62"/>
    </location>
</feature>
<keyword evidence="4" id="KW-1185">Reference proteome</keyword>
<feature type="compositionally biased region" description="Pro residues" evidence="1">
    <location>
        <begin position="112"/>
        <end position="129"/>
    </location>
</feature>
<dbReference type="Proteomes" id="UP001595833">
    <property type="component" value="Unassembled WGS sequence"/>
</dbReference>
<proteinExistence type="predicted"/>
<dbReference type="RefSeq" id="WP_344036460.1">
    <property type="nucleotide sequence ID" value="NZ_BAAAKE010000005.1"/>
</dbReference>